<feature type="region of interest" description="Disordered" evidence="1">
    <location>
        <begin position="199"/>
        <end position="219"/>
    </location>
</feature>
<proteinExistence type="predicted"/>
<dbReference type="STRING" id="515622.bpr_I0988"/>
<sequence length="219" mass="25722">MTIDNEDLINSIIASLGRINTISLDEMPNIDLYMDQLTTFMDERLKKTTRHPETDKILTKTMINNYAKNDLLPPPVRKKYSKDHLILLIFIYYLKNILSINDIQTLIDPLKERFHMSDDELNLSKIYNTAYELQSEALEPVIEDLKKKYARSLETFDDDSLSDEEKKRMQMFSFIVELSYDVYVKKLLIEKILDNVVTEKESQKAKDKARDKGKDKKKS</sequence>
<dbReference type="Pfam" id="PF08876">
    <property type="entry name" value="DUF1836"/>
    <property type="match status" value="1"/>
</dbReference>
<organism evidence="2 3">
    <name type="scientific">Butyrivibrio proteoclasticus (strain ATCC 51982 / DSM 14932 / B316)</name>
    <name type="common">Clostridium proteoclasticum</name>
    <dbReference type="NCBI Taxonomy" id="515622"/>
    <lineage>
        <taxon>Bacteria</taxon>
        <taxon>Bacillati</taxon>
        <taxon>Bacillota</taxon>
        <taxon>Clostridia</taxon>
        <taxon>Lachnospirales</taxon>
        <taxon>Lachnospiraceae</taxon>
        <taxon>Butyrivibrio</taxon>
    </lineage>
</organism>
<evidence type="ECO:0000313" key="2">
    <source>
        <dbReference type="EMBL" id="ADL33730.1"/>
    </source>
</evidence>
<evidence type="ECO:0000313" key="3">
    <source>
        <dbReference type="Proteomes" id="UP000001299"/>
    </source>
</evidence>
<dbReference type="Proteomes" id="UP000001299">
    <property type="component" value="Chromosome 1"/>
</dbReference>
<evidence type="ECO:0000256" key="1">
    <source>
        <dbReference type="SAM" id="MobiDB-lite"/>
    </source>
</evidence>
<dbReference type="eggNOG" id="COG0789">
    <property type="taxonomic scope" value="Bacteria"/>
</dbReference>
<name>E0S1Q5_BUTPB</name>
<dbReference type="RefSeq" id="WP_013280386.1">
    <property type="nucleotide sequence ID" value="NC_014387.1"/>
</dbReference>
<dbReference type="SUPFAM" id="SSF46955">
    <property type="entry name" value="Putative DNA-binding domain"/>
    <property type="match status" value="1"/>
</dbReference>
<dbReference type="PANTHER" id="PTHR40056">
    <property type="entry name" value="HYPOTHETICAL CYTOSOLIC PROTEIN"/>
    <property type="match status" value="1"/>
</dbReference>
<dbReference type="KEGG" id="bpb:bpr_I0988"/>
<dbReference type="InterPro" id="IPR009061">
    <property type="entry name" value="DNA-bd_dom_put_sf"/>
</dbReference>
<dbReference type="AlphaFoldDB" id="E0S1Q5"/>
<dbReference type="HOGENOM" id="CLU_085303_0_0_9"/>
<accession>E0S1Q5</accession>
<gene>
    <name evidence="2" type="ordered locus">bpr_I0988</name>
</gene>
<keyword evidence="3" id="KW-1185">Reference proteome</keyword>
<dbReference type="PANTHER" id="PTHR40056:SF1">
    <property type="entry name" value="DUF1836 DOMAIN-CONTAINING PROTEIN"/>
    <property type="match status" value="1"/>
</dbReference>
<evidence type="ECO:0008006" key="4">
    <source>
        <dbReference type="Google" id="ProtNLM"/>
    </source>
</evidence>
<reference evidence="2 3" key="1">
    <citation type="journal article" date="2010" name="PLoS ONE">
        <title>The glycobiome of the rumen bacterium Butyrivibrio proteoclasticus B316(T) highlights adaptation to a polysaccharide-rich environment.</title>
        <authorList>
            <person name="Kelly W.J."/>
            <person name="Leahy S.C."/>
            <person name="Altermann E."/>
            <person name="Yeoman C.J."/>
            <person name="Dunne J.C."/>
            <person name="Kong Z."/>
            <person name="Pacheco D.M."/>
            <person name="Li D."/>
            <person name="Noel S.J."/>
            <person name="Moon C.D."/>
            <person name="Cookson A.L."/>
            <person name="Attwood G.T."/>
        </authorList>
    </citation>
    <scope>NUCLEOTIDE SEQUENCE [LARGE SCALE GENOMIC DNA]</scope>
    <source>
        <strain evidence="3">ATCC 51982 / DSM 14932 / B316</strain>
    </source>
</reference>
<dbReference type="EMBL" id="CP001810">
    <property type="protein sequence ID" value="ADL33730.1"/>
    <property type="molecule type" value="Genomic_DNA"/>
</dbReference>
<dbReference type="InterPro" id="IPR014975">
    <property type="entry name" value="DUF1836"/>
</dbReference>
<protein>
    <recommendedName>
        <fullName evidence="4">DUF1836 domain-containing protein</fullName>
    </recommendedName>
</protein>